<evidence type="ECO:0000313" key="6">
    <source>
        <dbReference type="Proteomes" id="UP000004440"/>
    </source>
</evidence>
<gene>
    <name evidence="5" type="ORF">MY1_1291</name>
</gene>
<dbReference type="PATRIC" id="fig|1001994.6.peg.1279"/>
<keyword evidence="2" id="KW-0680">Restriction system</keyword>
<evidence type="ECO:0000259" key="4">
    <source>
        <dbReference type="Pfam" id="PF01420"/>
    </source>
</evidence>
<proteinExistence type="inferred from homology"/>
<sequence>MGDVCNILTGKLNSNAAENFGMYPFFTCSKDNFKINSYSFDCEAILLAGNNAVGDFGIKHYKGKFDVYQRTYVITIKNESEFDYDFLYHTLKTHLKDFQRYSYGTATQYLTKSILDPFEFKAPNIQIQQKIGHILGTLNKSIEKLHLQNILLEKMIHSIFKSWFVDFDGQTEFVDSELGQIPRGWILSKLDDILSLLRDGSHNPPQRVVKGISFITGGTLNFIIEYDKATYITDEDYYKIQKNYQLKENDIMLSIVGTLGNVAIVRTTDLPLSHQRSAAMLRVNEKANFVFLYCLIKSPGFQLFLDTHQTRTAQPSIFLGTLSSYEFVLPSTKILNNFFRLGSPIIKKMQDNCSSILILEKIRDSLLPKLMSGEIRV</sequence>
<dbReference type="Proteomes" id="UP000004440">
    <property type="component" value="Unassembled WGS sequence"/>
</dbReference>
<comment type="caution">
    <text evidence="5">The sequence shown here is derived from an EMBL/GenBank/DDBJ whole genome shotgun (WGS) entry which is preliminary data.</text>
</comment>
<dbReference type="Gene3D" id="3.90.220.20">
    <property type="entry name" value="DNA methylase specificity domains"/>
    <property type="match status" value="2"/>
</dbReference>
<dbReference type="PANTHER" id="PTHR30408:SF13">
    <property type="entry name" value="TYPE I RESTRICTION ENZYME HINDI SPECIFICITY SUBUNIT"/>
    <property type="match status" value="1"/>
</dbReference>
<evidence type="ECO:0000313" key="5">
    <source>
        <dbReference type="EMBL" id="EGP94049.1"/>
    </source>
</evidence>
<organism evidence="5 6">
    <name type="scientific">Nitrosarchaeum koreense MY1</name>
    <dbReference type="NCBI Taxonomy" id="1001994"/>
    <lineage>
        <taxon>Archaea</taxon>
        <taxon>Nitrososphaerota</taxon>
        <taxon>Nitrososphaeria</taxon>
        <taxon>Nitrosopumilales</taxon>
        <taxon>Nitrosopumilaceae</taxon>
        <taxon>Nitrosarchaeum</taxon>
    </lineage>
</organism>
<dbReference type="GO" id="GO:0003677">
    <property type="term" value="F:DNA binding"/>
    <property type="evidence" value="ECO:0007669"/>
    <property type="project" value="UniProtKB-KW"/>
</dbReference>
<feature type="domain" description="Type I restriction modification DNA specificity" evidence="4">
    <location>
        <begin position="183"/>
        <end position="333"/>
    </location>
</feature>
<dbReference type="GO" id="GO:0009307">
    <property type="term" value="P:DNA restriction-modification system"/>
    <property type="evidence" value="ECO:0007669"/>
    <property type="project" value="UniProtKB-KW"/>
</dbReference>
<accession>F9CXT3</accession>
<dbReference type="Pfam" id="PF01420">
    <property type="entry name" value="Methylase_S"/>
    <property type="match status" value="2"/>
</dbReference>
<keyword evidence="6" id="KW-1185">Reference proteome</keyword>
<dbReference type="REBASE" id="61482">
    <property type="entry name" value="S.NkoMY1ORF1292P"/>
</dbReference>
<dbReference type="STRING" id="1001994.MY1_1291"/>
<dbReference type="PANTHER" id="PTHR30408">
    <property type="entry name" value="TYPE-1 RESTRICTION ENZYME ECOKI SPECIFICITY PROTEIN"/>
    <property type="match status" value="1"/>
</dbReference>
<evidence type="ECO:0000256" key="3">
    <source>
        <dbReference type="ARBA" id="ARBA00023125"/>
    </source>
</evidence>
<keyword evidence="3" id="KW-0238">DNA-binding</keyword>
<name>F9CXT3_9ARCH</name>
<feature type="domain" description="Type I restriction modification DNA specificity" evidence="4">
    <location>
        <begin position="2"/>
        <end position="149"/>
    </location>
</feature>
<dbReference type="SUPFAM" id="SSF116734">
    <property type="entry name" value="DNA methylase specificity domain"/>
    <property type="match status" value="2"/>
</dbReference>
<comment type="similarity">
    <text evidence="1">Belongs to the type-I restriction system S methylase family.</text>
</comment>
<evidence type="ECO:0000256" key="1">
    <source>
        <dbReference type="ARBA" id="ARBA00010923"/>
    </source>
</evidence>
<protein>
    <submittedName>
        <fullName evidence="5">Putative type I restriction enzyme HindVIIP specificity protein</fullName>
    </submittedName>
</protein>
<dbReference type="InterPro" id="IPR044946">
    <property type="entry name" value="Restrct_endonuc_typeI_TRD_sf"/>
</dbReference>
<dbReference type="InterPro" id="IPR000055">
    <property type="entry name" value="Restrct_endonuc_typeI_TRD"/>
</dbReference>
<dbReference type="AlphaFoldDB" id="F9CXT3"/>
<reference evidence="5 6" key="1">
    <citation type="journal article" date="2011" name="J. Bacteriol.">
        <title>Genome Sequence of an Ammonia-Oxidizing Soil Archaeon, "Candidatus Nitrosoarchaeum koreensis" MY1.</title>
        <authorList>
            <person name="Kim B.K."/>
            <person name="Jung M.Y."/>
            <person name="Yu D.S."/>
            <person name="Park S.J."/>
            <person name="Oh T.K."/>
            <person name="Rhee S.K."/>
            <person name="Kim J.F."/>
        </authorList>
    </citation>
    <scope>NUCLEOTIDE SEQUENCE [LARGE SCALE GENOMIC DNA]</scope>
    <source>
        <strain evidence="5 6">MY1</strain>
    </source>
</reference>
<dbReference type="InterPro" id="IPR052021">
    <property type="entry name" value="Type-I_RS_S_subunit"/>
</dbReference>
<dbReference type="EMBL" id="AFPU01000001">
    <property type="protein sequence ID" value="EGP94049.1"/>
    <property type="molecule type" value="Genomic_DNA"/>
</dbReference>
<evidence type="ECO:0000256" key="2">
    <source>
        <dbReference type="ARBA" id="ARBA00022747"/>
    </source>
</evidence>